<dbReference type="InterPro" id="IPR011990">
    <property type="entry name" value="TPR-like_helical_dom_sf"/>
</dbReference>
<reference key="2">
    <citation type="submission" date="2011-04" db="EMBL/GenBank/DDBJ databases">
        <title>Complete sequence of chromosome of Haliscomenobacter hydrossis DSM 1100.</title>
        <authorList>
            <consortium name="US DOE Joint Genome Institute (JGI-PGF)"/>
            <person name="Lucas S."/>
            <person name="Han J."/>
            <person name="Lapidus A."/>
            <person name="Bruce D."/>
            <person name="Goodwin L."/>
            <person name="Pitluck S."/>
            <person name="Peters L."/>
            <person name="Kyrpides N."/>
            <person name="Mavromatis K."/>
            <person name="Ivanova N."/>
            <person name="Ovchinnikova G."/>
            <person name="Pagani I."/>
            <person name="Daligault H."/>
            <person name="Detter J.C."/>
            <person name="Han C."/>
            <person name="Land M."/>
            <person name="Hauser L."/>
            <person name="Markowitz V."/>
            <person name="Cheng J.-F."/>
            <person name="Hugenholtz P."/>
            <person name="Woyke T."/>
            <person name="Wu D."/>
            <person name="Verbarg S."/>
            <person name="Frueling A."/>
            <person name="Brambilla E."/>
            <person name="Klenk H.-P."/>
            <person name="Eisen J.A."/>
        </authorList>
    </citation>
    <scope>NUCLEOTIDE SEQUENCE</scope>
    <source>
        <strain>DSM 1100</strain>
    </source>
</reference>
<keyword evidence="2" id="KW-0812">Transmembrane</keyword>
<dbReference type="AlphaFoldDB" id="F4KQW6"/>
<dbReference type="SUPFAM" id="SSF48452">
    <property type="entry name" value="TPR-like"/>
    <property type="match status" value="1"/>
</dbReference>
<evidence type="ECO:0000256" key="2">
    <source>
        <dbReference type="SAM" id="Phobius"/>
    </source>
</evidence>
<evidence type="ECO:0000256" key="1">
    <source>
        <dbReference type="SAM" id="MobiDB-lite"/>
    </source>
</evidence>
<dbReference type="KEGG" id="hhy:Halhy_4407"/>
<keyword evidence="2" id="KW-0472">Membrane</keyword>
<dbReference type="OrthoDB" id="880653at2"/>
<name>F4KQW6_HALH1</name>
<feature type="region of interest" description="Disordered" evidence="1">
    <location>
        <begin position="80"/>
        <end position="120"/>
    </location>
</feature>
<keyword evidence="2" id="KW-1133">Transmembrane helix</keyword>
<sequence>MEKYEQYLSDNAEDDERRAAAQVMEGLAGLRLEAKLREVAAEQATQHRRTLWRKLLFTLAALAFLAAVAYWFFSKNEATTSVPPSEKQAPSAPAPRKEQAPEQDKLEKPREKPPIAQIKPKEEVLVPPDPIFPTFALQDELIPEPLNPAPDLVATRGQGEANAALKALLDQLWYVTYPLQGLEVSGAFSSVDENLKKRDFTAAYLELEQLSSTQATNDTLHYLQAYCLMETGEGQEALLHFAQIQGRQLAREPQLQWYRGLALLLADKRSEAIALFNVIAANSGNPYRRQARKALKLLQ</sequence>
<evidence type="ECO:0000313" key="4">
    <source>
        <dbReference type="Proteomes" id="UP000008461"/>
    </source>
</evidence>
<dbReference type="RefSeq" id="WP_013766789.1">
    <property type="nucleotide sequence ID" value="NC_015510.1"/>
</dbReference>
<dbReference type="Proteomes" id="UP000008461">
    <property type="component" value="Chromosome"/>
</dbReference>
<gene>
    <name evidence="3" type="ordered locus">Halhy_4407</name>
</gene>
<keyword evidence="4" id="KW-1185">Reference proteome</keyword>
<dbReference type="EMBL" id="CP002691">
    <property type="protein sequence ID" value="AEE52251.1"/>
    <property type="molecule type" value="Genomic_DNA"/>
</dbReference>
<reference evidence="3 4" key="1">
    <citation type="journal article" date="2011" name="Stand. Genomic Sci.">
        <title>Complete genome sequence of Haliscomenobacter hydrossis type strain (O).</title>
        <authorList>
            <consortium name="US DOE Joint Genome Institute (JGI-PGF)"/>
            <person name="Daligault H."/>
            <person name="Lapidus A."/>
            <person name="Zeytun A."/>
            <person name="Nolan M."/>
            <person name="Lucas S."/>
            <person name="Del Rio T.G."/>
            <person name="Tice H."/>
            <person name="Cheng J.F."/>
            <person name="Tapia R."/>
            <person name="Han C."/>
            <person name="Goodwin L."/>
            <person name="Pitluck S."/>
            <person name="Liolios K."/>
            <person name="Pagani I."/>
            <person name="Ivanova N."/>
            <person name="Huntemann M."/>
            <person name="Mavromatis K."/>
            <person name="Mikhailova N."/>
            <person name="Pati A."/>
            <person name="Chen A."/>
            <person name="Palaniappan K."/>
            <person name="Land M."/>
            <person name="Hauser L."/>
            <person name="Brambilla E.M."/>
            <person name="Rohde M."/>
            <person name="Verbarg S."/>
            <person name="Goker M."/>
            <person name="Bristow J."/>
            <person name="Eisen J.A."/>
            <person name="Markowitz V."/>
            <person name="Hugenholtz P."/>
            <person name="Kyrpides N.C."/>
            <person name="Klenk H.P."/>
            <person name="Woyke T."/>
        </authorList>
    </citation>
    <scope>NUCLEOTIDE SEQUENCE [LARGE SCALE GENOMIC DNA]</scope>
    <source>
        <strain evidence="4">ATCC 27775 / DSM 1100 / LMG 10767 / O</strain>
    </source>
</reference>
<feature type="transmembrane region" description="Helical" evidence="2">
    <location>
        <begin position="55"/>
        <end position="73"/>
    </location>
</feature>
<protein>
    <recommendedName>
        <fullName evidence="5">Tetratricopeptide repeat-containing protein</fullName>
    </recommendedName>
</protein>
<evidence type="ECO:0000313" key="3">
    <source>
        <dbReference type="EMBL" id="AEE52251.1"/>
    </source>
</evidence>
<proteinExistence type="predicted"/>
<organism evidence="3 4">
    <name type="scientific">Haliscomenobacter hydrossis (strain ATCC 27775 / DSM 1100 / LMG 10767 / O)</name>
    <dbReference type="NCBI Taxonomy" id="760192"/>
    <lineage>
        <taxon>Bacteria</taxon>
        <taxon>Pseudomonadati</taxon>
        <taxon>Bacteroidota</taxon>
        <taxon>Saprospiria</taxon>
        <taxon>Saprospirales</taxon>
        <taxon>Haliscomenobacteraceae</taxon>
        <taxon>Haliscomenobacter</taxon>
    </lineage>
</organism>
<feature type="compositionally biased region" description="Basic and acidic residues" evidence="1">
    <location>
        <begin position="95"/>
        <end position="120"/>
    </location>
</feature>
<evidence type="ECO:0008006" key="5">
    <source>
        <dbReference type="Google" id="ProtNLM"/>
    </source>
</evidence>
<dbReference type="HOGENOM" id="CLU_929894_0_0_10"/>
<dbReference type="Gene3D" id="1.25.40.10">
    <property type="entry name" value="Tetratricopeptide repeat domain"/>
    <property type="match status" value="1"/>
</dbReference>
<dbReference type="STRING" id="760192.Halhy_4407"/>
<accession>F4KQW6</accession>